<dbReference type="NCBIfam" id="TIGR00182">
    <property type="entry name" value="plsX"/>
    <property type="match status" value="1"/>
</dbReference>
<keyword evidence="4 10" id="KW-0808">Transferase</keyword>
<accession>A0ABW3PPC1</accession>
<evidence type="ECO:0000256" key="4">
    <source>
        <dbReference type="ARBA" id="ARBA00022679"/>
    </source>
</evidence>
<evidence type="ECO:0000256" key="5">
    <source>
        <dbReference type="ARBA" id="ARBA00023098"/>
    </source>
</evidence>
<comment type="subcellular location">
    <subcellularLocation>
        <location evidence="10">Cytoplasm</location>
    </subcellularLocation>
    <text evidence="10">Associated with the membrane possibly through PlsY.</text>
</comment>
<organism evidence="11 12">
    <name type="scientific">Lentilactobacillus raoultii</name>
    <dbReference type="NCBI Taxonomy" id="1987503"/>
    <lineage>
        <taxon>Bacteria</taxon>
        <taxon>Bacillati</taxon>
        <taxon>Bacillota</taxon>
        <taxon>Bacilli</taxon>
        <taxon>Lactobacillales</taxon>
        <taxon>Lactobacillaceae</taxon>
        <taxon>Lentilactobacillus</taxon>
    </lineage>
</organism>
<evidence type="ECO:0000256" key="9">
    <source>
        <dbReference type="ARBA" id="ARBA00046608"/>
    </source>
</evidence>
<protein>
    <recommendedName>
        <fullName evidence="8 10">Phosphate acyltransferase</fullName>
        <ecNumber evidence="8 10">2.3.1.274</ecNumber>
    </recommendedName>
    <alternativeName>
        <fullName evidence="10">Acyl-ACP phosphotransacylase</fullName>
    </alternativeName>
    <alternativeName>
        <fullName evidence="10">Acyl-[acyl-carrier-protein]--phosphate acyltransferase</fullName>
    </alternativeName>
    <alternativeName>
        <fullName evidence="10">Phosphate-acyl-ACP acyltransferase</fullName>
    </alternativeName>
</protein>
<comment type="pathway">
    <text evidence="10">Lipid metabolism; phospholipid metabolism.</text>
</comment>
<comment type="catalytic activity">
    <reaction evidence="1 10">
        <text>a fatty acyl-[ACP] + phosphate = an acyl phosphate + holo-[ACP]</text>
        <dbReference type="Rhea" id="RHEA:42292"/>
        <dbReference type="Rhea" id="RHEA-COMP:9685"/>
        <dbReference type="Rhea" id="RHEA-COMP:14125"/>
        <dbReference type="ChEBI" id="CHEBI:43474"/>
        <dbReference type="ChEBI" id="CHEBI:59918"/>
        <dbReference type="ChEBI" id="CHEBI:64479"/>
        <dbReference type="ChEBI" id="CHEBI:138651"/>
        <dbReference type="EC" id="2.3.1.274"/>
    </reaction>
</comment>
<dbReference type="Proteomes" id="UP001597156">
    <property type="component" value="Unassembled WGS sequence"/>
</dbReference>
<comment type="subunit">
    <text evidence="9 10">Homodimer. Probably interacts with PlsY.</text>
</comment>
<comment type="similarity">
    <text evidence="10">Belongs to the PlsX family.</text>
</comment>
<gene>
    <name evidence="10 11" type="primary">plsX</name>
    <name evidence="11" type="ORF">ACFQ22_12490</name>
</gene>
<evidence type="ECO:0000256" key="10">
    <source>
        <dbReference type="HAMAP-Rule" id="MF_00019"/>
    </source>
</evidence>
<keyword evidence="3 10" id="KW-0444">Lipid biosynthesis</keyword>
<name>A0ABW3PPC1_9LACO</name>
<dbReference type="PANTHER" id="PTHR30100">
    <property type="entry name" value="FATTY ACID/PHOSPHOLIPID SYNTHESIS PROTEIN PLSX"/>
    <property type="match status" value="1"/>
</dbReference>
<evidence type="ECO:0000256" key="3">
    <source>
        <dbReference type="ARBA" id="ARBA00022516"/>
    </source>
</evidence>
<comment type="caution">
    <text evidence="11">The sequence shown here is derived from an EMBL/GenBank/DDBJ whole genome shotgun (WGS) entry which is preliminary data.</text>
</comment>
<keyword evidence="11" id="KW-0012">Acyltransferase</keyword>
<dbReference type="EMBL" id="JBHTLH010000042">
    <property type="protein sequence ID" value="MFD1126170.1"/>
    <property type="molecule type" value="Genomic_DNA"/>
</dbReference>
<keyword evidence="12" id="KW-1185">Reference proteome</keyword>
<keyword evidence="5 10" id="KW-0443">Lipid metabolism</keyword>
<dbReference type="InterPro" id="IPR012281">
    <property type="entry name" value="Phospholipid_synth_PlsX-like"/>
</dbReference>
<evidence type="ECO:0000256" key="1">
    <source>
        <dbReference type="ARBA" id="ARBA00001232"/>
    </source>
</evidence>
<evidence type="ECO:0000256" key="2">
    <source>
        <dbReference type="ARBA" id="ARBA00022490"/>
    </source>
</evidence>
<dbReference type="SUPFAM" id="SSF53659">
    <property type="entry name" value="Isocitrate/Isopropylmalate dehydrogenase-like"/>
    <property type="match status" value="1"/>
</dbReference>
<dbReference type="PANTHER" id="PTHR30100:SF1">
    <property type="entry name" value="PHOSPHATE ACYLTRANSFERASE"/>
    <property type="match status" value="1"/>
</dbReference>
<dbReference type="GO" id="GO:0043811">
    <property type="term" value="F:phosphate:acyl-[acyl carrier protein] acyltransferase activity"/>
    <property type="evidence" value="ECO:0007669"/>
    <property type="project" value="UniProtKB-EC"/>
</dbReference>
<proteinExistence type="inferred from homology"/>
<keyword evidence="6 10" id="KW-0594">Phospholipid biosynthesis</keyword>
<dbReference type="InterPro" id="IPR003664">
    <property type="entry name" value="FA_synthesis"/>
</dbReference>
<evidence type="ECO:0000313" key="12">
    <source>
        <dbReference type="Proteomes" id="UP001597156"/>
    </source>
</evidence>
<keyword evidence="7 10" id="KW-1208">Phospholipid metabolism</keyword>
<dbReference type="Gene3D" id="3.40.718.10">
    <property type="entry name" value="Isopropylmalate Dehydrogenase"/>
    <property type="match status" value="1"/>
</dbReference>
<dbReference type="HAMAP" id="MF_00019">
    <property type="entry name" value="PlsX"/>
    <property type="match status" value="1"/>
</dbReference>
<comment type="function">
    <text evidence="10">Catalyzes the reversible formation of acyl-phosphate (acyl-PO(4)) from acyl-[acyl-carrier-protein] (acyl-ACP). This enzyme utilizes acyl-ACP as fatty acyl donor, but not acyl-CoA.</text>
</comment>
<evidence type="ECO:0000256" key="7">
    <source>
        <dbReference type="ARBA" id="ARBA00023264"/>
    </source>
</evidence>
<evidence type="ECO:0000256" key="6">
    <source>
        <dbReference type="ARBA" id="ARBA00023209"/>
    </source>
</evidence>
<sequence>MKIAVDAMGGDYAPKEIVEGVELARDAYPDIEFLLFGLTDQIQKYLKNDTRIDVKQADEVIEMGDEPVKAVRSKKHSSMVLAATAVKEGQADAFFSAGNTGAILASGLFIIGRIKGIDRPGLATTLPVVSTDTDQKNFVMLDVGANADTKVLNMYQYALLGKYYAANVMNVANPKIGLLNNGTEADKGDMDHRKVHDLLAADQDLQFIGNVESRELLNGAADVVVTDGFTGNAVLKSIEGTALSMLHLIKGSILSGGMTSKLGAAMLKGTFGEIAKSMDYSQYGGAVLMGVKAPVVKTHGSTKAPTVKNTIGQIKQMIDSKLIPDLNDYLTGHADQLQEIKETIKNGK</sequence>
<keyword evidence="2 10" id="KW-0963">Cytoplasm</keyword>
<dbReference type="RefSeq" id="WP_121978563.1">
    <property type="nucleotide sequence ID" value="NZ_JBHTLH010000042.1"/>
</dbReference>
<dbReference type="EC" id="2.3.1.274" evidence="8 10"/>
<evidence type="ECO:0000313" key="11">
    <source>
        <dbReference type="EMBL" id="MFD1126170.1"/>
    </source>
</evidence>
<dbReference type="PIRSF" id="PIRSF002465">
    <property type="entry name" value="Phsphlp_syn_PlsX"/>
    <property type="match status" value="1"/>
</dbReference>
<dbReference type="Pfam" id="PF02504">
    <property type="entry name" value="FA_synthesis"/>
    <property type="match status" value="1"/>
</dbReference>
<evidence type="ECO:0000256" key="8">
    <source>
        <dbReference type="ARBA" id="ARBA00024069"/>
    </source>
</evidence>
<reference evidence="12" key="1">
    <citation type="journal article" date="2019" name="Int. J. Syst. Evol. Microbiol.">
        <title>The Global Catalogue of Microorganisms (GCM) 10K type strain sequencing project: providing services to taxonomists for standard genome sequencing and annotation.</title>
        <authorList>
            <consortium name="The Broad Institute Genomics Platform"/>
            <consortium name="The Broad Institute Genome Sequencing Center for Infectious Disease"/>
            <person name="Wu L."/>
            <person name="Ma J."/>
        </authorList>
    </citation>
    <scope>NUCLEOTIDE SEQUENCE [LARGE SCALE GENOMIC DNA]</scope>
    <source>
        <strain evidence="12">CCUG 71848</strain>
    </source>
</reference>